<dbReference type="PANTHER" id="PTHR38340:SF1">
    <property type="entry name" value="S-LAYER PROTEIN"/>
    <property type="match status" value="1"/>
</dbReference>
<dbReference type="GO" id="GO:0005509">
    <property type="term" value="F:calcium ion binding"/>
    <property type="evidence" value="ECO:0007669"/>
    <property type="project" value="InterPro"/>
</dbReference>
<organism evidence="3 4">
    <name type="scientific">Elstera litoralis</name>
    <dbReference type="NCBI Taxonomy" id="552518"/>
    <lineage>
        <taxon>Bacteria</taxon>
        <taxon>Pseudomonadati</taxon>
        <taxon>Pseudomonadota</taxon>
        <taxon>Alphaproteobacteria</taxon>
        <taxon>Rhodospirillales</taxon>
        <taxon>Rhodospirillaceae</taxon>
        <taxon>Elstera</taxon>
    </lineage>
</organism>
<feature type="non-terminal residue" evidence="3">
    <location>
        <position position="1"/>
    </location>
</feature>
<dbReference type="InterPro" id="IPR011049">
    <property type="entry name" value="Serralysin-like_metalloprot_C"/>
</dbReference>
<dbReference type="SUPFAM" id="SSF51120">
    <property type="entry name" value="beta-Roll"/>
    <property type="match status" value="1"/>
</dbReference>
<dbReference type="RefSeq" id="WP_045777314.1">
    <property type="nucleotide sequence ID" value="NZ_LAJY01000725.1"/>
</dbReference>
<dbReference type="InterPro" id="IPR001343">
    <property type="entry name" value="Hemolysn_Ca-bd"/>
</dbReference>
<dbReference type="PRINTS" id="PR00313">
    <property type="entry name" value="CABNDNGRPT"/>
</dbReference>
<gene>
    <name evidence="3" type="ORF">VZ95_19315</name>
</gene>
<accession>A0A0F3INA4</accession>
<dbReference type="Gene3D" id="2.150.10.10">
    <property type="entry name" value="Serralysin-like metalloprotease, C-terminal"/>
    <property type="match status" value="1"/>
</dbReference>
<name>A0A0F3INA4_9PROT</name>
<dbReference type="Pfam" id="PF00353">
    <property type="entry name" value="HemolysinCabind"/>
    <property type="match status" value="4"/>
</dbReference>
<dbReference type="GO" id="GO:0005576">
    <property type="term" value="C:extracellular region"/>
    <property type="evidence" value="ECO:0007669"/>
    <property type="project" value="UniProtKB-SubCell"/>
</dbReference>
<dbReference type="Gene3D" id="2.160.20.160">
    <property type="match status" value="1"/>
</dbReference>
<evidence type="ECO:0000313" key="3">
    <source>
        <dbReference type="EMBL" id="KJV08201.1"/>
    </source>
</evidence>
<keyword evidence="2" id="KW-0964">Secreted</keyword>
<evidence type="ECO:0000313" key="4">
    <source>
        <dbReference type="Proteomes" id="UP000033774"/>
    </source>
</evidence>
<protein>
    <recommendedName>
        <fullName evidence="5">Calcium-binding protein</fullName>
    </recommendedName>
</protein>
<sequence length="245" mass="23280">VTVQGGAAADSIFLNAATTSSVNAGAGNDTITIATGAATLATGTINGGSGSDTLALTGNTALSSNLTNVSSIEVLTIANTTTDVGIGSVDGLVAAGATLVITTAQTTGILTFTGTAETDGHFSITGGQANDALVGGALVDTIDGGSGADYVVGMAGNDSLIGGDGNDQVIGGRDNDTLTGGAGGDTFYFGSADGAAADLSAANSGVDTITDFTATDNLCFNVSALGMTSNVGTMKVATLSSGGAT</sequence>
<evidence type="ECO:0000256" key="1">
    <source>
        <dbReference type="ARBA" id="ARBA00004613"/>
    </source>
</evidence>
<dbReference type="EMBL" id="LAJY01000725">
    <property type="protein sequence ID" value="KJV08201.1"/>
    <property type="molecule type" value="Genomic_DNA"/>
</dbReference>
<dbReference type="PANTHER" id="PTHR38340">
    <property type="entry name" value="S-LAYER PROTEIN"/>
    <property type="match status" value="1"/>
</dbReference>
<comment type="caution">
    <text evidence="3">The sequence shown here is derived from an EMBL/GenBank/DDBJ whole genome shotgun (WGS) entry which is preliminary data.</text>
</comment>
<dbReference type="Proteomes" id="UP000033774">
    <property type="component" value="Unassembled WGS sequence"/>
</dbReference>
<feature type="non-terminal residue" evidence="3">
    <location>
        <position position="245"/>
    </location>
</feature>
<dbReference type="InterPro" id="IPR050557">
    <property type="entry name" value="RTX_toxin/Mannuronan_C5-epim"/>
</dbReference>
<evidence type="ECO:0000256" key="2">
    <source>
        <dbReference type="ARBA" id="ARBA00022525"/>
    </source>
</evidence>
<reference evidence="3 4" key="1">
    <citation type="submission" date="2015-03" db="EMBL/GenBank/DDBJ databases">
        <title>Draft genome sequence of Elstera litoralis.</title>
        <authorList>
            <person name="Rahalkar M.C."/>
            <person name="Dhakephalkar P.K."/>
            <person name="Pore S.D."/>
            <person name="Arora P."/>
            <person name="Kapse N.G."/>
            <person name="Pandit P.S."/>
        </authorList>
    </citation>
    <scope>NUCLEOTIDE SEQUENCE [LARGE SCALE GENOMIC DNA]</scope>
    <source>
        <strain evidence="3 4">Dia-1</strain>
    </source>
</reference>
<dbReference type="AlphaFoldDB" id="A0A0F3INA4"/>
<keyword evidence="4" id="KW-1185">Reference proteome</keyword>
<proteinExistence type="predicted"/>
<comment type="subcellular location">
    <subcellularLocation>
        <location evidence="1">Secreted</location>
    </subcellularLocation>
</comment>
<evidence type="ECO:0008006" key="5">
    <source>
        <dbReference type="Google" id="ProtNLM"/>
    </source>
</evidence>